<dbReference type="InterPro" id="IPR038594">
    <property type="entry name" value="SepF-like_sf"/>
</dbReference>
<keyword evidence="1 5" id="KW-0132">Cell division</keyword>
<keyword evidence="5" id="KW-0963">Cytoplasm</keyword>
<comment type="similarity">
    <text evidence="5">Belongs to the SepF family.</text>
</comment>
<evidence type="ECO:0000256" key="3">
    <source>
        <dbReference type="ARBA" id="ARBA00023306"/>
    </source>
</evidence>
<proteinExistence type="inferred from homology"/>
<accession>A0A521DHE4</accession>
<dbReference type="GO" id="GO:0000917">
    <property type="term" value="P:division septum assembly"/>
    <property type="evidence" value="ECO:0007669"/>
    <property type="project" value="UniProtKB-KW"/>
</dbReference>
<feature type="region of interest" description="Disordered" evidence="6">
    <location>
        <begin position="91"/>
        <end position="147"/>
    </location>
</feature>
<dbReference type="Proteomes" id="UP000317484">
    <property type="component" value="Unassembled WGS sequence"/>
</dbReference>
<dbReference type="PANTHER" id="PTHR35798">
    <property type="entry name" value="CELL DIVISION PROTEIN SEPF"/>
    <property type="match status" value="1"/>
</dbReference>
<dbReference type="InterPro" id="IPR023052">
    <property type="entry name" value="Cell_div_SepF"/>
</dbReference>
<evidence type="ECO:0000256" key="4">
    <source>
        <dbReference type="ARBA" id="ARBA00044936"/>
    </source>
</evidence>
<reference evidence="7 8" key="1">
    <citation type="submission" date="2017-05" db="EMBL/GenBank/DDBJ databases">
        <authorList>
            <person name="Varghese N."/>
            <person name="Submissions S."/>
        </authorList>
    </citation>
    <scope>NUCLEOTIDE SEQUENCE [LARGE SCALE GENOMIC DNA]</scope>
    <source>
        <strain evidence="7 8">DSM 46834</strain>
    </source>
</reference>
<sequence length="301" mass="32791">MAGAMRKMGIYLGLVEDDDARAYGRYDARQSDHHDRYDDGRYDEGRYDDGRFDSGRLDSGRLDPRLDEGRYDPARYDEGRYDAGRFDERRYDRLGDSYPGERADEGRRREADRHDGDRYDADRYDGDRADEGRPAVRTPASAGSEPAVLRRAGAPRIGLAQPVTGAAPAASGPSRIGAVGGGAGATAAGLAAREQVAAAPEPAPAPVVQPYRITTLHPKTYNEARAIGEAFREGSPVIMNLTELDHADARRLVDFAAGLVFGLRGSIEPVTAKVFLLSPRDVDVTAEDKAKIREGGFFEES</sequence>
<dbReference type="RefSeq" id="WP_142458353.1">
    <property type="nucleotide sequence ID" value="NZ_FXTJ01000003.1"/>
</dbReference>
<dbReference type="InterPro" id="IPR007561">
    <property type="entry name" value="Cell_div_SepF/SepF-rel"/>
</dbReference>
<keyword evidence="8" id="KW-1185">Reference proteome</keyword>
<keyword evidence="3 5" id="KW-0131">Cell cycle</keyword>
<feature type="region of interest" description="Disordered" evidence="6">
    <location>
        <begin position="23"/>
        <end position="78"/>
    </location>
</feature>
<feature type="compositionally biased region" description="Basic and acidic residues" evidence="6">
    <location>
        <begin position="91"/>
        <end position="134"/>
    </location>
</feature>
<protein>
    <recommendedName>
        <fullName evidence="5">Cell division protein SepF</fullName>
    </recommendedName>
</protein>
<evidence type="ECO:0000256" key="5">
    <source>
        <dbReference type="HAMAP-Rule" id="MF_01197"/>
    </source>
</evidence>
<gene>
    <name evidence="5" type="primary">sepF</name>
    <name evidence="7" type="ORF">SAMN06273567_103225</name>
</gene>
<evidence type="ECO:0000313" key="7">
    <source>
        <dbReference type="EMBL" id="SMO71133.1"/>
    </source>
</evidence>
<comment type="function">
    <text evidence="4 5">Cell division protein that is part of the divisome complex and is recruited early to the Z-ring. Probably stimulates Z-ring formation, perhaps through the cross-linking of FtsZ protofilaments. Its function overlaps with FtsA.</text>
</comment>
<comment type="subcellular location">
    <subcellularLocation>
        <location evidence="5">Cytoplasm</location>
    </subcellularLocation>
    <text evidence="5">Localizes to the division site, in a FtsZ-dependent manner.</text>
</comment>
<keyword evidence="2 5" id="KW-0717">Septation</keyword>
<dbReference type="GO" id="GO:0005737">
    <property type="term" value="C:cytoplasm"/>
    <property type="evidence" value="ECO:0007669"/>
    <property type="project" value="UniProtKB-SubCell"/>
</dbReference>
<dbReference type="EMBL" id="FXTJ01000003">
    <property type="protein sequence ID" value="SMO71133.1"/>
    <property type="molecule type" value="Genomic_DNA"/>
</dbReference>
<organism evidence="7 8">
    <name type="scientific">Geodermatophilus aquaeductus</name>
    <dbReference type="NCBI Taxonomy" id="1564161"/>
    <lineage>
        <taxon>Bacteria</taxon>
        <taxon>Bacillati</taxon>
        <taxon>Actinomycetota</taxon>
        <taxon>Actinomycetes</taxon>
        <taxon>Geodermatophilales</taxon>
        <taxon>Geodermatophilaceae</taxon>
        <taxon>Geodermatophilus</taxon>
    </lineage>
</organism>
<dbReference type="Pfam" id="PF04472">
    <property type="entry name" value="SepF"/>
    <property type="match status" value="1"/>
</dbReference>
<dbReference type="Gene3D" id="3.30.110.150">
    <property type="entry name" value="SepF-like protein"/>
    <property type="match status" value="1"/>
</dbReference>
<dbReference type="HAMAP" id="MF_01197">
    <property type="entry name" value="SepF"/>
    <property type="match status" value="1"/>
</dbReference>
<evidence type="ECO:0000256" key="1">
    <source>
        <dbReference type="ARBA" id="ARBA00022618"/>
    </source>
</evidence>
<dbReference type="GO" id="GO:0043093">
    <property type="term" value="P:FtsZ-dependent cytokinesis"/>
    <property type="evidence" value="ECO:0007669"/>
    <property type="project" value="UniProtKB-UniRule"/>
</dbReference>
<evidence type="ECO:0000256" key="6">
    <source>
        <dbReference type="SAM" id="MobiDB-lite"/>
    </source>
</evidence>
<dbReference type="PANTHER" id="PTHR35798:SF1">
    <property type="entry name" value="CELL DIVISION PROTEIN SEPF"/>
    <property type="match status" value="1"/>
</dbReference>
<evidence type="ECO:0000313" key="8">
    <source>
        <dbReference type="Proteomes" id="UP000317484"/>
    </source>
</evidence>
<comment type="subunit">
    <text evidence="5">Homodimer. Interacts with FtsZ.</text>
</comment>
<dbReference type="AlphaFoldDB" id="A0A521DHE4"/>
<name>A0A521DHE4_9ACTN</name>
<evidence type="ECO:0000256" key="2">
    <source>
        <dbReference type="ARBA" id="ARBA00023210"/>
    </source>
</evidence>